<protein>
    <recommendedName>
        <fullName evidence="1">Heterokaryon incompatibility domain-containing protein</fullName>
    </recommendedName>
</protein>
<organism evidence="2 3">
    <name type="scientific">Cephalotrichum gorgonifer</name>
    <dbReference type="NCBI Taxonomy" id="2041049"/>
    <lineage>
        <taxon>Eukaryota</taxon>
        <taxon>Fungi</taxon>
        <taxon>Dikarya</taxon>
        <taxon>Ascomycota</taxon>
        <taxon>Pezizomycotina</taxon>
        <taxon>Sordariomycetes</taxon>
        <taxon>Hypocreomycetidae</taxon>
        <taxon>Microascales</taxon>
        <taxon>Microascaceae</taxon>
        <taxon>Cephalotrichum</taxon>
    </lineage>
</organism>
<sequence length="547" mass="60395">MLPGIMVLPVGDTEFRADGDDLDEGNPVLLRGLRRRVAGDESRRLYGLQVACTSTLFQLGVYADEDSQAARSSLVVGRLPKPVGDCSRILPWIETCEQTHTDCQRYQNLLSSSDFFPTRILDLQPENSVPGIRLRSGAGLQGSRYAALSHCWGTSQIIRTLKSTIAIYEKDINESALSKTFRDSVLVTRNLGLRYLWIDSLCIVQDDPQDWEREAASMAEIYSMAYVTIAASAAADGTQGLIRYERSSSNIDLGHGGADSLNHLGNSGSTEAAFDYAAYDNWYGMVQMYTARNITKDKDRLPALSGLAKAFSRVYAGQYLAGIWLDDIVRGLLWYRATSEPGRRPSEYRAPTWSWASLEGEVTFFNLMCGEPLEEAIELEVKGHHINAAGVDSFGMVSSGTLTVSGYIKPAQLRTIEEEDVFAGERISVQVVSDEVSAIGTVTMDASCPDMEILCLLVVSGFALPSPLSVVVYSNVAILLEPTGRKDEYRRVGLSNFFETRDHYPERTLRPYSNPGAFNEEKGRAAEEAEGLYTWFDDADYATISII</sequence>
<dbReference type="PANTHER" id="PTHR33112:SF16">
    <property type="entry name" value="HETEROKARYON INCOMPATIBILITY DOMAIN-CONTAINING PROTEIN"/>
    <property type="match status" value="1"/>
</dbReference>
<name>A0AAE8MZL5_9PEZI</name>
<dbReference type="InterPro" id="IPR010730">
    <property type="entry name" value="HET"/>
</dbReference>
<gene>
    <name evidence="2" type="ORF">DNG_06409</name>
</gene>
<keyword evidence="3" id="KW-1185">Reference proteome</keyword>
<comment type="caution">
    <text evidence="2">The sequence shown here is derived from an EMBL/GenBank/DDBJ whole genome shotgun (WGS) entry which is preliminary data.</text>
</comment>
<evidence type="ECO:0000313" key="3">
    <source>
        <dbReference type="Proteomes" id="UP001187682"/>
    </source>
</evidence>
<feature type="domain" description="Heterokaryon incompatibility" evidence="1">
    <location>
        <begin position="145"/>
        <end position="253"/>
    </location>
</feature>
<dbReference type="PANTHER" id="PTHR33112">
    <property type="entry name" value="DOMAIN PROTEIN, PUTATIVE-RELATED"/>
    <property type="match status" value="1"/>
</dbReference>
<dbReference type="Proteomes" id="UP001187682">
    <property type="component" value="Unassembled WGS sequence"/>
</dbReference>
<accession>A0AAE8MZL5</accession>
<evidence type="ECO:0000259" key="1">
    <source>
        <dbReference type="Pfam" id="PF06985"/>
    </source>
</evidence>
<dbReference type="AlphaFoldDB" id="A0AAE8MZL5"/>
<dbReference type="Pfam" id="PF06985">
    <property type="entry name" value="HET"/>
    <property type="match status" value="1"/>
</dbReference>
<reference evidence="2" key="1">
    <citation type="submission" date="2018-03" db="EMBL/GenBank/DDBJ databases">
        <authorList>
            <person name="Guldener U."/>
        </authorList>
    </citation>
    <scope>NUCLEOTIDE SEQUENCE</scope>
</reference>
<evidence type="ECO:0000313" key="2">
    <source>
        <dbReference type="EMBL" id="SPO03726.1"/>
    </source>
</evidence>
<dbReference type="EMBL" id="ONZQ02000009">
    <property type="protein sequence ID" value="SPO03726.1"/>
    <property type="molecule type" value="Genomic_DNA"/>
</dbReference>
<proteinExistence type="predicted"/>